<sequence>MQGEQPNESRCLTSDQQTLLIDVLARGGSPTAACSQLGVTFETYLATWAEDAAFRERLAAVTAALSQNVASALYRQAMEGSVSAQQFWLKSRPPLGWIDGDQDSEGGLPDDLNALTNDELERIADSRSVVIPSKGELPPARTDREDTDQ</sequence>
<keyword evidence="3" id="KW-1185">Reference proteome</keyword>
<dbReference type="KEGG" id="svp:Pan189_04680"/>
<dbReference type="AlphaFoldDB" id="A0A517QX03"/>
<gene>
    <name evidence="2" type="ORF">Pan189_04680</name>
</gene>
<protein>
    <recommendedName>
        <fullName evidence="4">Homeodomain phBC6A51-type domain-containing protein</fullName>
    </recommendedName>
</protein>
<organism evidence="2 3">
    <name type="scientific">Stratiformator vulcanicus</name>
    <dbReference type="NCBI Taxonomy" id="2527980"/>
    <lineage>
        <taxon>Bacteria</taxon>
        <taxon>Pseudomonadati</taxon>
        <taxon>Planctomycetota</taxon>
        <taxon>Planctomycetia</taxon>
        <taxon>Planctomycetales</taxon>
        <taxon>Planctomycetaceae</taxon>
        <taxon>Stratiformator</taxon>
    </lineage>
</organism>
<feature type="region of interest" description="Disordered" evidence="1">
    <location>
        <begin position="127"/>
        <end position="149"/>
    </location>
</feature>
<dbReference type="OrthoDB" id="214087at2"/>
<name>A0A517QX03_9PLAN</name>
<evidence type="ECO:0000256" key="1">
    <source>
        <dbReference type="SAM" id="MobiDB-lite"/>
    </source>
</evidence>
<accession>A0A517QX03</accession>
<dbReference type="Proteomes" id="UP000317318">
    <property type="component" value="Chromosome"/>
</dbReference>
<evidence type="ECO:0000313" key="2">
    <source>
        <dbReference type="EMBL" id="QDT36113.1"/>
    </source>
</evidence>
<evidence type="ECO:0000313" key="3">
    <source>
        <dbReference type="Proteomes" id="UP000317318"/>
    </source>
</evidence>
<reference evidence="2 3" key="1">
    <citation type="submission" date="2019-02" db="EMBL/GenBank/DDBJ databases">
        <title>Deep-cultivation of Planctomycetes and their phenomic and genomic characterization uncovers novel biology.</title>
        <authorList>
            <person name="Wiegand S."/>
            <person name="Jogler M."/>
            <person name="Boedeker C."/>
            <person name="Pinto D."/>
            <person name="Vollmers J."/>
            <person name="Rivas-Marin E."/>
            <person name="Kohn T."/>
            <person name="Peeters S.H."/>
            <person name="Heuer A."/>
            <person name="Rast P."/>
            <person name="Oberbeckmann S."/>
            <person name="Bunk B."/>
            <person name="Jeske O."/>
            <person name="Meyerdierks A."/>
            <person name="Storesund J.E."/>
            <person name="Kallscheuer N."/>
            <person name="Luecker S."/>
            <person name="Lage O.M."/>
            <person name="Pohl T."/>
            <person name="Merkel B.J."/>
            <person name="Hornburger P."/>
            <person name="Mueller R.-W."/>
            <person name="Bruemmer F."/>
            <person name="Labrenz M."/>
            <person name="Spormann A.M."/>
            <person name="Op den Camp H."/>
            <person name="Overmann J."/>
            <person name="Amann R."/>
            <person name="Jetten M.S.M."/>
            <person name="Mascher T."/>
            <person name="Medema M.H."/>
            <person name="Devos D.P."/>
            <person name="Kaster A.-K."/>
            <person name="Ovreas L."/>
            <person name="Rohde M."/>
            <person name="Galperin M.Y."/>
            <person name="Jogler C."/>
        </authorList>
    </citation>
    <scope>NUCLEOTIDE SEQUENCE [LARGE SCALE GENOMIC DNA]</scope>
    <source>
        <strain evidence="2 3">Pan189</strain>
    </source>
</reference>
<evidence type="ECO:0008006" key="4">
    <source>
        <dbReference type="Google" id="ProtNLM"/>
    </source>
</evidence>
<proteinExistence type="predicted"/>
<dbReference type="EMBL" id="CP036268">
    <property type="protein sequence ID" value="QDT36113.1"/>
    <property type="molecule type" value="Genomic_DNA"/>
</dbReference>
<dbReference type="RefSeq" id="WP_145362343.1">
    <property type="nucleotide sequence ID" value="NZ_CP036268.1"/>
</dbReference>